<accession>A0A1U7YZ17</accession>
<feature type="region of interest" description="Disordered" evidence="2">
    <location>
        <begin position="859"/>
        <end position="880"/>
    </location>
</feature>
<organism evidence="4 6">
    <name type="scientific">Nelumbo nucifera</name>
    <name type="common">Sacred lotus</name>
    <dbReference type="NCBI Taxonomy" id="4432"/>
    <lineage>
        <taxon>Eukaryota</taxon>
        <taxon>Viridiplantae</taxon>
        <taxon>Streptophyta</taxon>
        <taxon>Embryophyta</taxon>
        <taxon>Tracheophyta</taxon>
        <taxon>Spermatophyta</taxon>
        <taxon>Magnoliopsida</taxon>
        <taxon>Proteales</taxon>
        <taxon>Nelumbonaceae</taxon>
        <taxon>Nelumbo</taxon>
    </lineage>
</organism>
<dbReference type="OrthoDB" id="1595674at2759"/>
<dbReference type="PANTHER" id="PTHR47292:SF3">
    <property type="entry name" value="PROTEIN WAVE"/>
    <property type="match status" value="1"/>
</dbReference>
<dbReference type="SUPFAM" id="SSF47676">
    <property type="entry name" value="Conserved domain common to transcription factors TFIIS, elongin A, CRSP70"/>
    <property type="match status" value="1"/>
</dbReference>
<feature type="domain" description="TFIIS N-terminal" evidence="3">
    <location>
        <begin position="73"/>
        <end position="154"/>
    </location>
</feature>
<dbReference type="AlphaFoldDB" id="A0A1U7YZ17"/>
<dbReference type="Gene3D" id="1.20.930.10">
    <property type="entry name" value="Conserved domain common to transcription factors TFIIS, elongin A, CRSP70"/>
    <property type="match status" value="1"/>
</dbReference>
<dbReference type="GO" id="GO:0005634">
    <property type="term" value="C:nucleus"/>
    <property type="evidence" value="ECO:0007669"/>
    <property type="project" value="UniProtKB-SubCell"/>
</dbReference>
<name>A0A1U7YZ17_NELNU</name>
<evidence type="ECO:0000259" key="3">
    <source>
        <dbReference type="PROSITE" id="PS51319"/>
    </source>
</evidence>
<dbReference type="OMA" id="HIVISEC"/>
<protein>
    <submittedName>
        <fullName evidence="5 6">Uncharacterized protein LOC104588559 isoform X1</fullName>
    </submittedName>
</protein>
<evidence type="ECO:0000256" key="2">
    <source>
        <dbReference type="SAM" id="MobiDB-lite"/>
    </source>
</evidence>
<keyword evidence="4" id="KW-1185">Reference proteome</keyword>
<sequence>MKLEDIFTQLEMMDGFASIPSVEKLVCFMQHEKSYNTKSVVETTNHLSTIAGILTATKNMDYLKQFIELGGLHCLDRWLQEAQKYGNINSSDNNVEDPISTVLEALINLPLDQHCLKACGIGTTVMNFLSHKNPKIQGKAKNLSDQWAKFTDKESAFEKCRDQTSLDHESSACKGEMLPKIEGEHPGYGNTVPQDFPPGACVKGDANSWKSHHSSSISSSSTLQFEAGKDVKDNISAEGTSGTTFSRNCGFTSSTSEKDVAVDGSPRNREAPGSSLERTVSAHVSEKSEMGSETGMSCCQEGQKLASGEEKTNQENAGEDGASLMPLGLDDGHSKTESSSSNSKHVILPISSSSDSCHKTSMDAESCIGSKKGTGKNNSVCIGFKCSLAESPGRKMTWGLSEHGSLDYWKKIMEWKPEKQIGSCVTPKATSDTSAALLGHGNIGRTSQAVEIHTSVTLLGKQGNPGKTSQAVKVSTECDAAKVLEKIAEENSRVLEKADGPKSRLLQQKNAERVAREDTEMELTYEMDDALEVARRVAREVEKEVGTYREASGSSSSIEDRNGHAIHQSTADSLGPKAKFCSEENVDKSELCSEQEKTDSCCSIKEEMEPEISARNQNPCMGVKTLSQEIGPTIVHEKNDGVREQEASKLTTAPEDEAPDNQITSFRGFDLNEDIKTEEADPDPSVTETISSCHVNVSTPIPVVATSRIPACLPKAPLKFEGELGWRGSAATSAFKPTSLFKTSNKEKASFTDDTNYSSRHSQGFQGIDLNVADGGDDSVMELFPGKHASVSSALLSGESSLEVGSKRAERLNLDLNRLGDNEDYSPQLSSEWKTENKHHLPISGACNPSPTFLKPSVRDIDLNDNPSIGEARNDVPRSSESIQCLRNGALNGSAFSIMGTTVQLGSNNVISAPTSALNSVQAFGHDHDRKEFMHPSQPFLMAGPGAIPSVEQGGKVVALQPTLAYAPSPAFSYNNGFAIGPSVPLPSTIYPSGVVPYMIDTRGATIIPQILGSSTLPTYPRAPFITEIAGGPGAGNVTIVRPGLDLNAGVNTLEQESRGGNVRHLFIPATTTLVEEQMKSFQQVAMSGPPMKRKEPDCGWDSYQIGYKQVTSWR</sequence>
<evidence type="ECO:0000313" key="6">
    <source>
        <dbReference type="RefSeq" id="XP_010244842.1"/>
    </source>
</evidence>
<feature type="region of interest" description="Disordered" evidence="2">
    <location>
        <begin position="197"/>
        <end position="347"/>
    </location>
</feature>
<feature type="region of interest" description="Disordered" evidence="2">
    <location>
        <begin position="638"/>
        <end position="669"/>
    </location>
</feature>
<dbReference type="InterPro" id="IPR017923">
    <property type="entry name" value="TFIIS_N"/>
</dbReference>
<dbReference type="eggNOG" id="KOG1886">
    <property type="taxonomic scope" value="Eukaryota"/>
</dbReference>
<dbReference type="InterPro" id="IPR035441">
    <property type="entry name" value="TFIIS/LEDGF_dom_sf"/>
</dbReference>
<dbReference type="Proteomes" id="UP000189703">
    <property type="component" value="Unplaced"/>
</dbReference>
<feature type="compositionally biased region" description="Basic and acidic residues" evidence="2">
    <location>
        <begin position="256"/>
        <end position="270"/>
    </location>
</feature>
<dbReference type="KEGG" id="nnu:104588559"/>
<feature type="compositionally biased region" description="Polar residues" evidence="2">
    <location>
        <begin position="237"/>
        <end position="255"/>
    </location>
</feature>
<dbReference type="PROSITE" id="PS51319">
    <property type="entry name" value="TFIIS_N"/>
    <property type="match status" value="1"/>
</dbReference>
<keyword evidence="1" id="KW-0539">Nucleus</keyword>
<dbReference type="RefSeq" id="XP_010244841.1">
    <property type="nucleotide sequence ID" value="XM_010246539.2"/>
</dbReference>
<proteinExistence type="predicted"/>
<feature type="compositionally biased region" description="Basic and acidic residues" evidence="2">
    <location>
        <begin position="638"/>
        <end position="647"/>
    </location>
</feature>
<reference evidence="5 6" key="1">
    <citation type="submission" date="2025-04" db="UniProtKB">
        <authorList>
            <consortium name="RefSeq"/>
        </authorList>
    </citation>
    <scope>IDENTIFICATION</scope>
</reference>
<comment type="subcellular location">
    <subcellularLocation>
        <location evidence="1">Nucleus</location>
    </subcellularLocation>
</comment>
<evidence type="ECO:0000256" key="1">
    <source>
        <dbReference type="PROSITE-ProRule" id="PRU00649"/>
    </source>
</evidence>
<evidence type="ECO:0000313" key="5">
    <source>
        <dbReference type="RefSeq" id="XP_010244841.1"/>
    </source>
</evidence>
<dbReference type="GeneID" id="104588559"/>
<gene>
    <name evidence="5 6" type="primary">LOC104588559</name>
</gene>
<dbReference type="Pfam" id="PF08711">
    <property type="entry name" value="Med26"/>
    <property type="match status" value="1"/>
</dbReference>
<evidence type="ECO:0000313" key="4">
    <source>
        <dbReference type="Proteomes" id="UP000189703"/>
    </source>
</evidence>
<dbReference type="PANTHER" id="PTHR47292">
    <property type="entry name" value="TRANSCRIPTION ELONGATION FACTOR (TFIIS) FAMILY PROTEIN-RELATED"/>
    <property type="match status" value="1"/>
</dbReference>
<dbReference type="RefSeq" id="XP_010244842.1">
    <property type="nucleotide sequence ID" value="XM_010246540.2"/>
</dbReference>